<name>A0ABS3EZV5_9FLAO</name>
<dbReference type="SMART" id="SM00046">
    <property type="entry name" value="DAGKc"/>
    <property type="match status" value="1"/>
</dbReference>
<organism evidence="6 7">
    <name type="scientific">[Muricauda] lutisoli</name>
    <dbReference type="NCBI Taxonomy" id="2816035"/>
    <lineage>
        <taxon>Bacteria</taxon>
        <taxon>Pseudomonadati</taxon>
        <taxon>Bacteroidota</taxon>
        <taxon>Flavobacteriia</taxon>
        <taxon>Flavobacteriales</taxon>
        <taxon>Flavobacteriaceae</taxon>
        <taxon>Allomuricauda</taxon>
    </lineage>
</organism>
<dbReference type="NCBIfam" id="TIGR00147">
    <property type="entry name" value="YegS/Rv2252/BmrU family lipid kinase"/>
    <property type="match status" value="1"/>
</dbReference>
<dbReference type="InterPro" id="IPR050187">
    <property type="entry name" value="Lipid_Phosphate_FormReg"/>
</dbReference>
<accession>A0ABS3EZV5</accession>
<dbReference type="InterPro" id="IPR001206">
    <property type="entry name" value="Diacylglycerol_kinase_cat_dom"/>
</dbReference>
<dbReference type="InterPro" id="IPR005218">
    <property type="entry name" value="Diacylglycerol/lipid_kinase"/>
</dbReference>
<keyword evidence="7" id="KW-1185">Reference proteome</keyword>
<sequence>MKNIHFIVNPIAGKGGTVMDMATLYKYFNTTEYQITIKVSDYAGHATILTKESLNDGAKIIVACGGDGTINEVASCLVHTNVLLGIVPMGSGNGLAESLKIPRNIKKAVQVIKENKTNGIDVAMVNGRPFFSNMGIGFDAKVISNYNSSGQRRLWAYLKAVIKSIKDFKNNERIKVELNGKTYNTNPFMFFVSNSKVMGYDISLTRMASLQDGLLDVVIIDNLTRGEIFVLGFFVLLRLNQYLKKVKYFKVKELKLSFEEKRKGRLIQADGELYHLNESEICVTIEEKALSVLVP</sequence>
<dbReference type="Pfam" id="PF19279">
    <property type="entry name" value="YegS_C"/>
    <property type="match status" value="1"/>
</dbReference>
<evidence type="ECO:0000313" key="7">
    <source>
        <dbReference type="Proteomes" id="UP000664163"/>
    </source>
</evidence>
<proteinExistence type="predicted"/>
<dbReference type="InterPro" id="IPR016064">
    <property type="entry name" value="NAD/diacylglycerol_kinase_sf"/>
</dbReference>
<dbReference type="PANTHER" id="PTHR12358:SF54">
    <property type="entry name" value="SPHINGOSINE KINASE RELATED PROTEIN"/>
    <property type="match status" value="1"/>
</dbReference>
<keyword evidence="2" id="KW-0547">Nucleotide-binding</keyword>
<protein>
    <submittedName>
        <fullName evidence="6">Diacylglycerol kinase family lipid kinase</fullName>
    </submittedName>
</protein>
<feature type="domain" description="DAGKc" evidence="5">
    <location>
        <begin position="1"/>
        <end position="129"/>
    </location>
</feature>
<evidence type="ECO:0000256" key="3">
    <source>
        <dbReference type="ARBA" id="ARBA00022777"/>
    </source>
</evidence>
<keyword evidence="1" id="KW-0808">Transferase</keyword>
<keyword evidence="4" id="KW-0067">ATP-binding</keyword>
<evidence type="ECO:0000256" key="2">
    <source>
        <dbReference type="ARBA" id="ARBA00022741"/>
    </source>
</evidence>
<reference evidence="6 7" key="1">
    <citation type="submission" date="2021-03" db="EMBL/GenBank/DDBJ databases">
        <title>Muricauda sp. CAU 1631 isolated from Incheon.</title>
        <authorList>
            <person name="Kim W."/>
        </authorList>
    </citation>
    <scope>NUCLEOTIDE SEQUENCE [LARGE SCALE GENOMIC DNA]</scope>
    <source>
        <strain evidence="6 7">CAU 1631</strain>
    </source>
</reference>
<keyword evidence="3 6" id="KW-0418">Kinase</keyword>
<dbReference type="PROSITE" id="PS50146">
    <property type="entry name" value="DAGK"/>
    <property type="match status" value="1"/>
</dbReference>
<evidence type="ECO:0000259" key="5">
    <source>
        <dbReference type="PROSITE" id="PS50146"/>
    </source>
</evidence>
<dbReference type="PANTHER" id="PTHR12358">
    <property type="entry name" value="SPHINGOSINE KINASE"/>
    <property type="match status" value="1"/>
</dbReference>
<dbReference type="SUPFAM" id="SSF111331">
    <property type="entry name" value="NAD kinase/diacylglycerol kinase-like"/>
    <property type="match status" value="1"/>
</dbReference>
<gene>
    <name evidence="6" type="ORF">J0X13_11815</name>
</gene>
<dbReference type="InterPro" id="IPR017438">
    <property type="entry name" value="ATP-NAD_kinase_N"/>
</dbReference>
<comment type="caution">
    <text evidence="6">The sequence shown here is derived from an EMBL/GenBank/DDBJ whole genome shotgun (WGS) entry which is preliminary data.</text>
</comment>
<evidence type="ECO:0000256" key="4">
    <source>
        <dbReference type="ARBA" id="ARBA00022840"/>
    </source>
</evidence>
<dbReference type="EMBL" id="JAFLND010000003">
    <property type="protein sequence ID" value="MBO0331242.1"/>
    <property type="molecule type" value="Genomic_DNA"/>
</dbReference>
<dbReference type="Gene3D" id="3.40.50.10330">
    <property type="entry name" value="Probable inorganic polyphosphate/atp-NAD kinase, domain 1"/>
    <property type="match status" value="1"/>
</dbReference>
<dbReference type="Proteomes" id="UP000664163">
    <property type="component" value="Unassembled WGS sequence"/>
</dbReference>
<dbReference type="InterPro" id="IPR045540">
    <property type="entry name" value="YegS/DAGK_C"/>
</dbReference>
<dbReference type="RefSeq" id="WP_207071631.1">
    <property type="nucleotide sequence ID" value="NZ_JAFLND010000003.1"/>
</dbReference>
<evidence type="ECO:0000313" key="6">
    <source>
        <dbReference type="EMBL" id="MBO0331242.1"/>
    </source>
</evidence>
<evidence type="ECO:0000256" key="1">
    <source>
        <dbReference type="ARBA" id="ARBA00022679"/>
    </source>
</evidence>
<dbReference type="GO" id="GO:0016301">
    <property type="term" value="F:kinase activity"/>
    <property type="evidence" value="ECO:0007669"/>
    <property type="project" value="UniProtKB-KW"/>
</dbReference>
<dbReference type="Pfam" id="PF00781">
    <property type="entry name" value="DAGK_cat"/>
    <property type="match status" value="1"/>
</dbReference>
<dbReference type="Gene3D" id="2.60.200.40">
    <property type="match status" value="1"/>
</dbReference>